<keyword evidence="2" id="KW-0378">Hydrolase</keyword>
<keyword evidence="2" id="KW-0540">Nuclease</keyword>
<dbReference type="InterPro" id="IPR036691">
    <property type="entry name" value="Endo/exonu/phosph_ase_sf"/>
</dbReference>
<protein>
    <submittedName>
        <fullName evidence="2">Endonuclease</fullName>
    </submittedName>
</protein>
<proteinExistence type="predicted"/>
<keyword evidence="3" id="KW-1185">Reference proteome</keyword>
<dbReference type="InterPro" id="IPR050410">
    <property type="entry name" value="CCR4/nocturin_mRNA_transcr"/>
</dbReference>
<dbReference type="CDD" id="cd09083">
    <property type="entry name" value="EEP-1"/>
    <property type="match status" value="1"/>
</dbReference>
<sequence length="261" mass="29605">MELNLMTFNLRVNTPVDGGNAWPYRIRHAAAAIKKTAPLVVGTQEGTNAMLLDLDRELPAYSRLGEGRSGSTNEEDRLHDECCAIYYRHDALAPVASGQFWLSETPYVPGSKSWDSSLPRICTWACFEVKASGRRFYAFNTHFDHLGQRAREESARLVLERIRRCWEEEGIPAVLTGDFNAFPDNPAIIALKKRLADAFDILQEEVGRTFHAYEGGTEGQPIDYLFATESAEFTRTIVHRERWEGVYPSDHYPVEAHVRLL</sequence>
<accession>A0A081NYR6</accession>
<evidence type="ECO:0000313" key="3">
    <source>
        <dbReference type="Proteomes" id="UP000028123"/>
    </source>
</evidence>
<gene>
    <name evidence="2" type="ORF">ET33_15820</name>
</gene>
<reference evidence="2 3" key="1">
    <citation type="submission" date="2014-06" db="EMBL/GenBank/DDBJ databases">
        <title>Draft genome sequence of Paenibacillus sp. MSt1.</title>
        <authorList>
            <person name="Aw Y.K."/>
            <person name="Ong K.S."/>
            <person name="Gan H.M."/>
            <person name="Lee S.M."/>
        </authorList>
    </citation>
    <scope>NUCLEOTIDE SEQUENCE [LARGE SCALE GENOMIC DNA]</scope>
    <source>
        <strain evidence="2 3">MSt1</strain>
    </source>
</reference>
<dbReference type="PANTHER" id="PTHR12121:SF36">
    <property type="entry name" value="ENDONUCLEASE_EXONUCLEASE_PHOSPHATASE DOMAIN-CONTAINING PROTEIN"/>
    <property type="match status" value="1"/>
</dbReference>
<dbReference type="SUPFAM" id="SSF56219">
    <property type="entry name" value="DNase I-like"/>
    <property type="match status" value="1"/>
</dbReference>
<name>A0A081NYR6_9BACL</name>
<keyword evidence="2" id="KW-0255">Endonuclease</keyword>
<dbReference type="RefSeq" id="WP_036688201.1">
    <property type="nucleotide sequence ID" value="NZ_JNVM01000021.1"/>
</dbReference>
<dbReference type="PANTHER" id="PTHR12121">
    <property type="entry name" value="CARBON CATABOLITE REPRESSOR PROTEIN 4"/>
    <property type="match status" value="1"/>
</dbReference>
<comment type="caution">
    <text evidence="2">The sequence shown here is derived from an EMBL/GenBank/DDBJ whole genome shotgun (WGS) entry which is preliminary data.</text>
</comment>
<dbReference type="Gene3D" id="3.60.10.10">
    <property type="entry name" value="Endonuclease/exonuclease/phosphatase"/>
    <property type="match status" value="1"/>
</dbReference>
<dbReference type="Pfam" id="PF03372">
    <property type="entry name" value="Exo_endo_phos"/>
    <property type="match status" value="1"/>
</dbReference>
<feature type="domain" description="Endonuclease/exonuclease/phosphatase" evidence="1">
    <location>
        <begin position="6"/>
        <end position="251"/>
    </location>
</feature>
<evidence type="ECO:0000259" key="1">
    <source>
        <dbReference type="Pfam" id="PF03372"/>
    </source>
</evidence>
<dbReference type="eggNOG" id="COG3568">
    <property type="taxonomic scope" value="Bacteria"/>
</dbReference>
<dbReference type="EMBL" id="JNVM01000021">
    <property type="protein sequence ID" value="KEQ23589.1"/>
    <property type="molecule type" value="Genomic_DNA"/>
</dbReference>
<organism evidence="2 3">
    <name type="scientific">Paenibacillus tyrfis</name>
    <dbReference type="NCBI Taxonomy" id="1501230"/>
    <lineage>
        <taxon>Bacteria</taxon>
        <taxon>Bacillati</taxon>
        <taxon>Bacillota</taxon>
        <taxon>Bacilli</taxon>
        <taxon>Bacillales</taxon>
        <taxon>Paenibacillaceae</taxon>
        <taxon>Paenibacillus</taxon>
    </lineage>
</organism>
<evidence type="ECO:0000313" key="2">
    <source>
        <dbReference type="EMBL" id="KEQ23589.1"/>
    </source>
</evidence>
<dbReference type="GO" id="GO:0004519">
    <property type="term" value="F:endonuclease activity"/>
    <property type="evidence" value="ECO:0007669"/>
    <property type="project" value="UniProtKB-KW"/>
</dbReference>
<dbReference type="Proteomes" id="UP000028123">
    <property type="component" value="Unassembled WGS sequence"/>
</dbReference>
<dbReference type="InterPro" id="IPR005135">
    <property type="entry name" value="Endo/exonuclease/phosphatase"/>
</dbReference>
<dbReference type="GO" id="GO:0000175">
    <property type="term" value="F:3'-5'-RNA exonuclease activity"/>
    <property type="evidence" value="ECO:0007669"/>
    <property type="project" value="TreeGrafter"/>
</dbReference>
<dbReference type="AlphaFoldDB" id="A0A081NYR6"/>
<dbReference type="OrthoDB" id="9793162at2"/>